<dbReference type="Gene3D" id="2.130.10.10">
    <property type="entry name" value="YVTN repeat-like/Quinoprotein amine dehydrogenase"/>
    <property type="match status" value="1"/>
</dbReference>
<dbReference type="PRINTS" id="PR01547">
    <property type="entry name" value="YEAST176DUF"/>
</dbReference>
<dbReference type="Pfam" id="PF14538">
    <property type="entry name" value="Raptor_N"/>
    <property type="match status" value="1"/>
</dbReference>
<dbReference type="InterPro" id="IPR015943">
    <property type="entry name" value="WD40/YVTN_repeat-like_dom_sf"/>
</dbReference>
<dbReference type="GO" id="GO:0031929">
    <property type="term" value="P:TOR signaling"/>
    <property type="evidence" value="ECO:0007669"/>
    <property type="project" value="InterPro"/>
</dbReference>
<evidence type="ECO:0000256" key="1">
    <source>
        <dbReference type="ARBA" id="ARBA00022574"/>
    </source>
</evidence>
<dbReference type="GeneID" id="92379807"/>
<evidence type="ECO:0000313" key="6">
    <source>
        <dbReference type="EMBL" id="SCU68278.1"/>
    </source>
</evidence>
<comment type="caution">
    <text evidence="6">The sequence shown here is derived from an EMBL/GenBank/DDBJ whole genome shotgun (WGS) entry which is preliminary data.</text>
</comment>
<evidence type="ECO:0000313" key="7">
    <source>
        <dbReference type="Proteomes" id="UP000195570"/>
    </source>
</evidence>
<dbReference type="SMART" id="SM01302">
    <property type="entry name" value="Raptor_N"/>
    <property type="match status" value="1"/>
</dbReference>
<evidence type="ECO:0000256" key="2">
    <source>
        <dbReference type="ARBA" id="ARBA00022737"/>
    </source>
</evidence>
<keyword evidence="2" id="KW-0677">Repeat</keyword>
<dbReference type="RefSeq" id="XP_067079462.1">
    <property type="nucleotide sequence ID" value="XM_067223361.1"/>
</dbReference>
<feature type="region of interest" description="Disordered" evidence="4">
    <location>
        <begin position="1094"/>
        <end position="1120"/>
    </location>
</feature>
<feature type="repeat" description="WD" evidence="3">
    <location>
        <begin position="1281"/>
        <end position="1322"/>
    </location>
</feature>
<sequence>MNFWTVPSVDDIPPNVSSGTDLEPRTAVEVEAVERRRWLRLVQEAWLRRGRRVPLSEREPPAGGIAAEAAVVPAATTAVVVSININPLLWGEEGDGNQEENSIQALDAPYVFGWRSLGLLPGDSFNILGELGKQLERRYQALSKRSLMVKHCHNTEVSRLHRGLMQCRERAGGRGKVIFHYGGYGVPRPQSGLIYLMEPSGSAVKCRTRTLFEKVGLPLVVVADCPNASELLRNFLRCQSSPKPEHNTGSDAEGDTSFAQGPPDADRPTLRVPHEGTAGVSSFDAGSEETCATSSVLSDFFFLGATFSGELPQHPKLPSDILTSCLMTPLQMALLWFMVENDSLTDIHPLLPFLIPGALDDKKTPLGQLHWATMAIMECIAWSSLPYKTFVHLFREDVVVAPLFRGFLLAERIITALGGEVCVYPPLPHMGNHPQWDSLDCIIGRTFVSLKRAVQPAPPTSLTTLEFREWLDWNVTKWRCEQRSMSLPSLGNRPVTVPDFLEEELRCLMAVAERVTEQSLFHCGGIAWHQCRRPGHIGPHRTGPRKVSIYRGMGEEAAVDPLLACSTGSNDLSGCGCSGGAFMRPFPSVAGLPMLLQGLLVVAHRDEAMKVLCRFIDAGLSAAAACAKVGIFDMALARFWSRSDLQHLLPSMLFVYAKACYADPSLAGLAWAQRSAVTTSCLKALERPFSLPSDPPAGPGLWQCKELGYWLESEGQRVLSSAILSMTSFSFDQDRKYLLESGALNLCSELLRDASVRVPLLQRGSAEVYINQSRGSRVQHHFVATTDAYAARLTTSITSLLALFVALTWKASALEPGAARPINAGTEGALTNGSGGEQKLGLEELASPLKTLHLLSWASSSIIRGAALKAISMTMSSSCTDEAASLRCIHIIVECANVLVAPREGNMSNRIDLVDIVFLSIRWLVRYLSAHMPMETVRASVQCASEKIYRASEAGEGGSNGGGEEDILPGLVSGTRSLICDIYFPKGCPLESCPSKCDNDRAMEVGCPIVFLARLVCWTGAATHDPCPYVSSRAEEALSCLPPLSAGGFFTQPTTPRESGAVEKSTKVPSDAKSRRFLSMLRSSVIRVLKRGMRGTGNRSDGAASRGKAAGVERDRRLSNESGGVADVQTLACDAVLPRRIVSTGSGAAVASFVFTLLGFLDELLLVPMDDDDPRNTFNLRRDFCMREYVHKVRNELRLSAPPAGYSGDSCNLPAVPSPPLPTWSPPVSHVEGVKPLVDEEREPSAMLSPTGSQLPLINLSITSDTSLGASAWSRPVSNVSFEHDGLIGVMAFHMAERHLVTGTSHGTVQVWSWSAEEHLTAMAGRSSTALSAACSLTAATASASTSPATSVGVGSTSVHVKATCRWISDICAPAVTSWVDPVAFARTTTLYNQQQQSGPRKKMTSGIIAKSSDGWVGLPWNIHSAWQCPEEDSPVISEHCATNSIKSVTGLHFVDAAYRTLLCVVGSSGSVQLFMDYAGGTAVKRVTSFATAACGGRCGGGRMPCLSSYHVPATLLHVSGPDGLIDSWDLVCEHKVLEGIGSQQSSFIMPSVITPSSTDDSTVAVGAGSVYLFDLRKPARATCIFPSSAESEDDAAKPPVGGAENSKGTCLHISFPYCYPHVIVTGYGGAKGVVTLWDKRFPRDPLRQVVVAEPVAPASSALRNPVCRMDVQPYHQTLSTVSATADAIFISDVMEESAVNGQARASYTRVKELPGAVAFHPILPICAVATGGPPRIYSRSTTCVYD</sequence>
<dbReference type="EMBL" id="CZPT02000944">
    <property type="protein sequence ID" value="SCU68278.1"/>
    <property type="molecule type" value="Genomic_DNA"/>
</dbReference>
<feature type="domain" description="Raptor N-terminal CASPase-like" evidence="5">
    <location>
        <begin position="69"/>
        <end position="236"/>
    </location>
</feature>
<dbReference type="SUPFAM" id="SSF50978">
    <property type="entry name" value="WD40 repeat-like"/>
    <property type="match status" value="1"/>
</dbReference>
<proteinExistence type="predicted"/>
<dbReference type="InterPro" id="IPR029347">
    <property type="entry name" value="Raptor_N"/>
</dbReference>
<dbReference type="GO" id="GO:0031931">
    <property type="term" value="C:TORC1 complex"/>
    <property type="evidence" value="ECO:0007669"/>
    <property type="project" value="InterPro"/>
</dbReference>
<feature type="region of interest" description="Disordered" evidence="4">
    <location>
        <begin position="240"/>
        <end position="285"/>
    </location>
</feature>
<gene>
    <name evidence="6" type="ORF">TEOVI_000586800</name>
</gene>
<protein>
    <submittedName>
        <fullName evidence="6">Raptor N-terminal CASPase like domain containing protein, putative</fullName>
    </submittedName>
</protein>
<feature type="compositionally biased region" description="Basic and acidic residues" evidence="4">
    <location>
        <begin position="264"/>
        <end position="274"/>
    </location>
</feature>
<name>A0A1G4I8L3_TRYEQ</name>
<dbReference type="InterPro" id="IPR036322">
    <property type="entry name" value="WD40_repeat_dom_sf"/>
</dbReference>
<keyword evidence="7" id="KW-1185">Reference proteome</keyword>
<dbReference type="InterPro" id="IPR001680">
    <property type="entry name" value="WD40_rpt"/>
</dbReference>
<dbReference type="GO" id="GO:0010506">
    <property type="term" value="P:regulation of autophagy"/>
    <property type="evidence" value="ECO:0007669"/>
    <property type="project" value="TreeGrafter"/>
</dbReference>
<evidence type="ECO:0000259" key="5">
    <source>
        <dbReference type="SMART" id="SM01302"/>
    </source>
</evidence>
<dbReference type="InterPro" id="IPR004083">
    <property type="entry name" value="Raptor"/>
</dbReference>
<dbReference type="GO" id="GO:0071230">
    <property type="term" value="P:cellular response to amino acid stimulus"/>
    <property type="evidence" value="ECO:0007669"/>
    <property type="project" value="TreeGrafter"/>
</dbReference>
<evidence type="ECO:0000256" key="4">
    <source>
        <dbReference type="SAM" id="MobiDB-lite"/>
    </source>
</evidence>
<dbReference type="GO" id="GO:0030674">
    <property type="term" value="F:protein-macromolecule adaptor activity"/>
    <property type="evidence" value="ECO:0007669"/>
    <property type="project" value="TreeGrafter"/>
</dbReference>
<organism evidence="6 7">
    <name type="scientific">Trypanosoma equiperdum</name>
    <dbReference type="NCBI Taxonomy" id="5694"/>
    <lineage>
        <taxon>Eukaryota</taxon>
        <taxon>Discoba</taxon>
        <taxon>Euglenozoa</taxon>
        <taxon>Kinetoplastea</taxon>
        <taxon>Metakinetoplastina</taxon>
        <taxon>Trypanosomatida</taxon>
        <taxon>Trypanosomatidae</taxon>
        <taxon>Trypanosoma</taxon>
    </lineage>
</organism>
<dbReference type="PROSITE" id="PS50082">
    <property type="entry name" value="WD_REPEATS_2"/>
    <property type="match status" value="1"/>
</dbReference>
<dbReference type="VEuPathDB" id="TriTrypDB:TEOVI_000586800"/>
<dbReference type="Proteomes" id="UP000195570">
    <property type="component" value="Unassembled WGS sequence"/>
</dbReference>
<dbReference type="PANTHER" id="PTHR12848:SF16">
    <property type="entry name" value="REGULATORY-ASSOCIATED PROTEIN OF MTOR"/>
    <property type="match status" value="1"/>
</dbReference>
<dbReference type="PANTHER" id="PTHR12848">
    <property type="entry name" value="REGULATORY-ASSOCIATED PROTEIN OF MTOR"/>
    <property type="match status" value="1"/>
</dbReference>
<dbReference type="GO" id="GO:0005737">
    <property type="term" value="C:cytoplasm"/>
    <property type="evidence" value="ECO:0007669"/>
    <property type="project" value="TreeGrafter"/>
</dbReference>
<dbReference type="GO" id="GO:0009267">
    <property type="term" value="P:cellular response to starvation"/>
    <property type="evidence" value="ECO:0007669"/>
    <property type="project" value="TreeGrafter"/>
</dbReference>
<reference evidence="6" key="1">
    <citation type="submission" date="2016-09" db="EMBL/GenBank/DDBJ databases">
        <authorList>
            <person name="Hebert L."/>
            <person name="Moumen B."/>
        </authorList>
    </citation>
    <scope>NUCLEOTIDE SEQUENCE [LARGE SCALE GENOMIC DNA]</scope>
    <source>
        <strain evidence="6">OVI</strain>
    </source>
</reference>
<keyword evidence="1 3" id="KW-0853">WD repeat</keyword>
<evidence type="ECO:0000256" key="3">
    <source>
        <dbReference type="PROSITE-ProRule" id="PRU00221"/>
    </source>
</evidence>
<dbReference type="GO" id="GO:0030307">
    <property type="term" value="P:positive regulation of cell growth"/>
    <property type="evidence" value="ECO:0007669"/>
    <property type="project" value="TreeGrafter"/>
</dbReference>
<accession>A0A1G4I8L3</accession>